<gene>
    <name evidence="3" type="ORF">COY67_02810</name>
</gene>
<feature type="transmembrane region" description="Helical" evidence="2">
    <location>
        <begin position="43"/>
        <end position="63"/>
    </location>
</feature>
<comment type="caution">
    <text evidence="3">The sequence shown here is derived from an EMBL/GenBank/DDBJ whole genome shotgun (WGS) entry which is preliminary data.</text>
</comment>
<accession>A0A2M7RCM9</accession>
<dbReference type="AlphaFoldDB" id="A0A2M7RCM9"/>
<keyword evidence="2" id="KW-1133">Transmembrane helix</keyword>
<keyword evidence="2" id="KW-0472">Membrane</keyword>
<feature type="coiled-coil region" evidence="1">
    <location>
        <begin position="6"/>
        <end position="33"/>
    </location>
</feature>
<evidence type="ECO:0000256" key="2">
    <source>
        <dbReference type="SAM" id="Phobius"/>
    </source>
</evidence>
<sequence>MTNYAGASMEDQIKKLLQENLEYSKEIYEINQKVKRYIFWGRIISLVQLLLVIVPIILGIIYLPSLASDFIHNFTGLNAVKGEVPSVDGGSLNILLDQYKELLNYNK</sequence>
<evidence type="ECO:0000256" key="1">
    <source>
        <dbReference type="SAM" id="Coils"/>
    </source>
</evidence>
<organism evidence="3 4">
    <name type="scientific">Candidatus Komeilibacteria bacterium CG_4_10_14_0_8_um_filter_37_78</name>
    <dbReference type="NCBI Taxonomy" id="1974471"/>
    <lineage>
        <taxon>Bacteria</taxon>
        <taxon>Candidatus Komeiliibacteriota</taxon>
    </lineage>
</organism>
<dbReference type="EMBL" id="PFMC01000070">
    <property type="protein sequence ID" value="PIY94242.1"/>
    <property type="molecule type" value="Genomic_DNA"/>
</dbReference>
<protein>
    <submittedName>
        <fullName evidence="3">Uncharacterized protein</fullName>
    </submittedName>
</protein>
<name>A0A2M7RCM9_9BACT</name>
<keyword evidence="2" id="KW-0812">Transmembrane</keyword>
<reference evidence="4" key="1">
    <citation type="submission" date="2017-09" db="EMBL/GenBank/DDBJ databases">
        <title>Depth-based differentiation of microbial function through sediment-hosted aquifers and enrichment of novel symbionts in the deep terrestrial subsurface.</title>
        <authorList>
            <person name="Probst A.J."/>
            <person name="Ladd B."/>
            <person name="Jarett J.K."/>
            <person name="Geller-Mcgrath D.E."/>
            <person name="Sieber C.M.K."/>
            <person name="Emerson J.B."/>
            <person name="Anantharaman K."/>
            <person name="Thomas B.C."/>
            <person name="Malmstrom R."/>
            <person name="Stieglmeier M."/>
            <person name="Klingl A."/>
            <person name="Woyke T."/>
            <person name="Ryan C.M."/>
            <person name="Banfield J.F."/>
        </authorList>
    </citation>
    <scope>NUCLEOTIDE SEQUENCE [LARGE SCALE GENOMIC DNA]</scope>
</reference>
<dbReference type="Proteomes" id="UP000228689">
    <property type="component" value="Unassembled WGS sequence"/>
</dbReference>
<proteinExistence type="predicted"/>
<keyword evidence="1" id="KW-0175">Coiled coil</keyword>
<evidence type="ECO:0000313" key="4">
    <source>
        <dbReference type="Proteomes" id="UP000228689"/>
    </source>
</evidence>
<evidence type="ECO:0000313" key="3">
    <source>
        <dbReference type="EMBL" id="PIY94242.1"/>
    </source>
</evidence>